<evidence type="ECO:0000256" key="1">
    <source>
        <dbReference type="SAM" id="MobiDB-lite"/>
    </source>
</evidence>
<dbReference type="Pfam" id="PF09534">
    <property type="entry name" value="Trp_oprn_chp"/>
    <property type="match status" value="1"/>
</dbReference>
<dbReference type="AlphaFoldDB" id="A0AAU7DXC4"/>
<feature type="transmembrane region" description="Helical" evidence="2">
    <location>
        <begin position="27"/>
        <end position="48"/>
    </location>
</feature>
<dbReference type="InterPro" id="IPR019051">
    <property type="entry name" value="Trp_biosyn_TM_oprn/chp"/>
</dbReference>
<keyword evidence="2" id="KW-1133">Transmembrane helix</keyword>
<reference evidence="3" key="1">
    <citation type="submission" date="2024-02" db="EMBL/GenBank/DDBJ databases">
        <title>Tomenella chthoni gen. nov. sp. nov., a member of the family Jonesiaceae isolated from bat guano.</title>
        <authorList>
            <person name="Miller S.L."/>
            <person name="King J."/>
            <person name="Sankaranarayanan K."/>
            <person name="Lawson P.A."/>
        </authorList>
    </citation>
    <scope>NUCLEOTIDE SEQUENCE</scope>
    <source>
        <strain evidence="3">BS-20</strain>
    </source>
</reference>
<evidence type="ECO:0000313" key="3">
    <source>
        <dbReference type="EMBL" id="XBH22792.1"/>
    </source>
</evidence>
<keyword evidence="2" id="KW-0472">Membrane</keyword>
<feature type="transmembrane region" description="Helical" evidence="2">
    <location>
        <begin position="95"/>
        <end position="117"/>
    </location>
</feature>
<protein>
    <submittedName>
        <fullName evidence="3">Trp biosynthesis-associated membrane protein</fullName>
    </submittedName>
</protein>
<keyword evidence="2" id="KW-0812">Transmembrane</keyword>
<proteinExistence type="predicted"/>
<feature type="region of interest" description="Disordered" evidence="1">
    <location>
        <begin position="176"/>
        <end position="244"/>
    </location>
</feature>
<feature type="compositionally biased region" description="Polar residues" evidence="1">
    <location>
        <begin position="180"/>
        <end position="211"/>
    </location>
</feature>
<evidence type="ECO:0000256" key="2">
    <source>
        <dbReference type="SAM" id="Phobius"/>
    </source>
</evidence>
<accession>A0AAU7DXC4</accession>
<dbReference type="EMBL" id="CP146203">
    <property type="protein sequence ID" value="XBH22792.1"/>
    <property type="molecule type" value="Genomic_DNA"/>
</dbReference>
<gene>
    <name evidence="3" type="ORF">V5R04_06135</name>
</gene>
<feature type="transmembrane region" description="Helical" evidence="2">
    <location>
        <begin position="145"/>
        <end position="167"/>
    </location>
</feature>
<organism evidence="3">
    <name type="scientific">Jonesiaceae bacterium BS-20</name>
    <dbReference type="NCBI Taxonomy" id="3120821"/>
    <lineage>
        <taxon>Bacteria</taxon>
        <taxon>Bacillati</taxon>
        <taxon>Actinomycetota</taxon>
        <taxon>Actinomycetes</taxon>
        <taxon>Micrococcales</taxon>
        <taxon>Jonesiaceae</taxon>
    </lineage>
</organism>
<feature type="transmembrane region" description="Helical" evidence="2">
    <location>
        <begin position="68"/>
        <end position="88"/>
    </location>
</feature>
<sequence length="244" mass="24688">MTPTSSQPAAGQQAGATGRPVIVRRAAVLLFLVLAVVAVGLANITWFTSAQQTVTEQQITVSVTGHQGAPAITATALVSIAAALFLALSGRVAHWVAIAILALSGLLVAGSAVTLVLNPTSVLTSAVAEAIGVSAPFPQYATKPWGYATVVVGLAITAVAVLCALSVRNWPMATSKYERPTTQSGQGTQAASVTGQDLKTTSELAANQAASQGGGMLDERDAWDALSSGIDPTDGQEPDSPVGQ</sequence>
<name>A0AAU7DXC4_9MICO</name>